<dbReference type="RefSeq" id="WP_035023617.1">
    <property type="nucleotide sequence ID" value="NZ_KK073879.1"/>
</dbReference>
<dbReference type="HOGENOM" id="CLU_2784848_0_0_5"/>
<sequence>MSKPDDIHLTVPVNFEDQLWRVKVMAQIAWDLLCESTTEDDDRVRHAVRATAELSERLTEMFLEGATA</sequence>
<evidence type="ECO:0000313" key="2">
    <source>
        <dbReference type="Proteomes" id="UP000019849"/>
    </source>
</evidence>
<gene>
    <name evidence="1" type="ORF">BG36_14380</name>
</gene>
<dbReference type="Proteomes" id="UP000019849">
    <property type="component" value="Unassembled WGS sequence"/>
</dbReference>
<evidence type="ECO:0000313" key="1">
    <source>
        <dbReference type="EMBL" id="EXL10013.1"/>
    </source>
</evidence>
<organism evidence="1 2">
    <name type="scientific">Aquamicrobium defluvii</name>
    <dbReference type="NCBI Taxonomy" id="69279"/>
    <lineage>
        <taxon>Bacteria</taxon>
        <taxon>Pseudomonadati</taxon>
        <taxon>Pseudomonadota</taxon>
        <taxon>Alphaproteobacteria</taxon>
        <taxon>Hyphomicrobiales</taxon>
        <taxon>Phyllobacteriaceae</taxon>
        <taxon>Aquamicrobium</taxon>
    </lineage>
</organism>
<dbReference type="AlphaFoldDB" id="A0A011UVY5"/>
<reference evidence="1 2" key="1">
    <citation type="submission" date="2014-02" db="EMBL/GenBank/DDBJ databases">
        <title>Aquamicrobium defluvii Genome sequencing.</title>
        <authorList>
            <person name="Wang X."/>
        </authorList>
    </citation>
    <scope>NUCLEOTIDE SEQUENCE [LARGE SCALE GENOMIC DNA]</scope>
    <source>
        <strain evidence="1 2">W13Z1</strain>
    </source>
</reference>
<comment type="caution">
    <text evidence="1">The sequence shown here is derived from an EMBL/GenBank/DDBJ whole genome shotgun (WGS) entry which is preliminary data.</text>
</comment>
<name>A0A011UVY5_9HYPH</name>
<proteinExistence type="predicted"/>
<accession>A0A011UVY5</accession>
<dbReference type="EMBL" id="JENY01000003">
    <property type="protein sequence ID" value="EXL10013.1"/>
    <property type="molecule type" value="Genomic_DNA"/>
</dbReference>
<protein>
    <submittedName>
        <fullName evidence="1">Uncharacterized protein</fullName>
    </submittedName>
</protein>
<dbReference type="PATRIC" id="fig|69279.3.peg.730"/>
<dbReference type="STRING" id="69279.BG36_14380"/>